<keyword evidence="14" id="KW-1185">Reference proteome</keyword>
<dbReference type="InterPro" id="IPR044893">
    <property type="entry name" value="RNA_pol_Rpb1_clamp_domain"/>
</dbReference>
<dbReference type="VEuPathDB" id="MicrosporidiaDB:NAPIS_ORF01707"/>
<name>T0MIA8_9MICR</name>
<dbReference type="SUPFAM" id="SSF64484">
    <property type="entry name" value="beta and beta-prime subunits of DNA dependent RNA-polymerase"/>
    <property type="match status" value="1"/>
</dbReference>
<dbReference type="InterPro" id="IPR007066">
    <property type="entry name" value="RNA_pol_Rpb1_3"/>
</dbReference>
<keyword evidence="4 11" id="KW-0808">Transferase</keyword>
<dbReference type="FunFam" id="2.40.40.20:FF:000019">
    <property type="entry name" value="DNA-directed RNA polymerase II subunit RPB1"/>
    <property type="match status" value="1"/>
</dbReference>
<dbReference type="EMBL" id="KE647246">
    <property type="protein sequence ID" value="EQB60725.1"/>
    <property type="molecule type" value="Genomic_DNA"/>
</dbReference>
<evidence type="ECO:0000256" key="5">
    <source>
        <dbReference type="ARBA" id="ARBA00022695"/>
    </source>
</evidence>
<evidence type="ECO:0000256" key="1">
    <source>
        <dbReference type="ARBA" id="ARBA00004123"/>
    </source>
</evidence>
<dbReference type="InterPro" id="IPR015700">
    <property type="entry name" value="RPC1"/>
</dbReference>
<keyword evidence="9" id="KW-0539">Nucleus</keyword>
<dbReference type="InterPro" id="IPR038120">
    <property type="entry name" value="Rpb1_funnel_sf"/>
</dbReference>
<gene>
    <name evidence="13" type="ORF">NAPIS_ORF01707</name>
</gene>
<dbReference type="Gene3D" id="1.10.274.100">
    <property type="entry name" value="RNA polymerase Rpb1, domain 3"/>
    <property type="match status" value="1"/>
</dbReference>
<comment type="catalytic activity">
    <reaction evidence="10 11">
        <text>RNA(n) + a ribonucleoside 5'-triphosphate = RNA(n+1) + diphosphate</text>
        <dbReference type="Rhea" id="RHEA:21248"/>
        <dbReference type="Rhea" id="RHEA-COMP:14527"/>
        <dbReference type="Rhea" id="RHEA-COMP:17342"/>
        <dbReference type="ChEBI" id="CHEBI:33019"/>
        <dbReference type="ChEBI" id="CHEBI:61557"/>
        <dbReference type="ChEBI" id="CHEBI:140395"/>
        <dbReference type="EC" id="2.7.7.6"/>
    </reaction>
</comment>
<evidence type="ECO:0000256" key="2">
    <source>
        <dbReference type="ARBA" id="ARBA00006460"/>
    </source>
</evidence>
<evidence type="ECO:0000259" key="12">
    <source>
        <dbReference type="SMART" id="SM00663"/>
    </source>
</evidence>
<evidence type="ECO:0000256" key="9">
    <source>
        <dbReference type="ARBA" id="ARBA00023242"/>
    </source>
</evidence>
<proteinExistence type="inferred from homology"/>
<dbReference type="Pfam" id="PF04983">
    <property type="entry name" value="RNA_pol_Rpb1_3"/>
    <property type="match status" value="1"/>
</dbReference>
<evidence type="ECO:0000256" key="10">
    <source>
        <dbReference type="ARBA" id="ARBA00048552"/>
    </source>
</evidence>
<keyword evidence="6" id="KW-0479">Metal-binding</keyword>
<dbReference type="Pfam" id="PF00623">
    <property type="entry name" value="RNA_pol_Rpb1_2"/>
    <property type="match status" value="1"/>
</dbReference>
<comment type="subcellular location">
    <subcellularLocation>
        <location evidence="1">Nucleus</location>
    </subcellularLocation>
</comment>
<protein>
    <recommendedName>
        <fullName evidence="11">DNA-directed RNA polymerase subunit</fullName>
        <ecNumber evidence="11">2.7.7.6</ecNumber>
    </recommendedName>
</protein>
<dbReference type="PANTHER" id="PTHR48446">
    <property type="entry name" value="DNA-DIRECTED RNA POLYMERASE SUBUNIT BETA' N-TERMINAL SECTION"/>
    <property type="match status" value="1"/>
</dbReference>
<evidence type="ECO:0000256" key="8">
    <source>
        <dbReference type="ARBA" id="ARBA00023163"/>
    </source>
</evidence>
<dbReference type="Gene3D" id="2.40.40.20">
    <property type="match status" value="1"/>
</dbReference>
<keyword evidence="3 11" id="KW-0240">DNA-directed RNA polymerase</keyword>
<evidence type="ECO:0000256" key="6">
    <source>
        <dbReference type="ARBA" id="ARBA00022723"/>
    </source>
</evidence>
<dbReference type="InterPro" id="IPR006592">
    <property type="entry name" value="RNA_pol_N"/>
</dbReference>
<dbReference type="GO" id="GO:0006351">
    <property type="term" value="P:DNA-templated transcription"/>
    <property type="evidence" value="ECO:0007669"/>
    <property type="project" value="InterPro"/>
</dbReference>
<dbReference type="OrthoDB" id="2194727at2759"/>
<evidence type="ECO:0000256" key="7">
    <source>
        <dbReference type="ARBA" id="ARBA00022833"/>
    </source>
</evidence>
<dbReference type="Gene3D" id="1.10.132.30">
    <property type="match status" value="1"/>
</dbReference>
<evidence type="ECO:0000313" key="13">
    <source>
        <dbReference type="EMBL" id="EQB60725.1"/>
    </source>
</evidence>
<dbReference type="GO" id="GO:0046872">
    <property type="term" value="F:metal ion binding"/>
    <property type="evidence" value="ECO:0007669"/>
    <property type="project" value="UniProtKB-KW"/>
</dbReference>
<evidence type="ECO:0000256" key="4">
    <source>
        <dbReference type="ARBA" id="ARBA00022679"/>
    </source>
</evidence>
<dbReference type="HOGENOM" id="CLU_000487_3_1_1"/>
<dbReference type="Proteomes" id="UP000053780">
    <property type="component" value="Unassembled WGS sequence"/>
</dbReference>
<keyword evidence="7" id="KW-0862">Zinc</keyword>
<dbReference type="Gene3D" id="4.10.860.120">
    <property type="entry name" value="RNA polymerase II, clamp domain"/>
    <property type="match status" value="1"/>
</dbReference>
<keyword evidence="5 11" id="KW-0548">Nucleotidyltransferase</keyword>
<feature type="domain" description="RNA polymerase N-terminal" evidence="12">
    <location>
        <begin position="235"/>
        <end position="532"/>
    </location>
</feature>
<comment type="function">
    <text evidence="11">DNA-dependent RNA polymerase catalyzes the transcription of DNA into RNA using the four ribonucleoside triphosphates as substrates.</text>
</comment>
<keyword evidence="8 11" id="KW-0804">Transcription</keyword>
<dbReference type="AlphaFoldDB" id="T0MIA8"/>
<dbReference type="InterPro" id="IPR000722">
    <property type="entry name" value="RNA_pol_asu"/>
</dbReference>
<dbReference type="InterPro" id="IPR042102">
    <property type="entry name" value="RNA_pol_Rpb1_3_sf"/>
</dbReference>
<dbReference type="GO" id="GO:0005634">
    <property type="term" value="C:nucleus"/>
    <property type="evidence" value="ECO:0007669"/>
    <property type="project" value="UniProtKB-SubCell"/>
</dbReference>
<dbReference type="Pfam" id="PF04997">
    <property type="entry name" value="RNA_pol_Rpb1_1"/>
    <property type="match status" value="1"/>
</dbReference>
<evidence type="ECO:0000313" key="14">
    <source>
        <dbReference type="Proteomes" id="UP000053780"/>
    </source>
</evidence>
<dbReference type="GO" id="GO:0000428">
    <property type="term" value="C:DNA-directed RNA polymerase complex"/>
    <property type="evidence" value="ECO:0007669"/>
    <property type="project" value="UniProtKB-KW"/>
</dbReference>
<dbReference type="InterPro" id="IPR007080">
    <property type="entry name" value="RNA_pol_Rpb1_1"/>
</dbReference>
<reference evidence="13 14" key="1">
    <citation type="journal article" date="2013" name="BMC Genomics">
        <title>Genome sequencing and comparative genomics of honey bee microsporidia, Nosema apis reveal novel insights into host-parasite interactions.</title>
        <authorList>
            <person name="Chen Yp."/>
            <person name="Pettis J.S."/>
            <person name="Zhao Y."/>
            <person name="Liu X."/>
            <person name="Tallon L.J."/>
            <person name="Sadzewicz L.D."/>
            <person name="Li R."/>
            <person name="Zheng H."/>
            <person name="Huang S."/>
            <person name="Zhang X."/>
            <person name="Hamilton M.C."/>
            <person name="Pernal S.F."/>
            <person name="Melathopoulos A.P."/>
            <person name="Yan X."/>
            <person name="Evans J.D."/>
        </authorList>
    </citation>
    <scope>NUCLEOTIDE SEQUENCE [LARGE SCALE GENOMIC DNA]</scope>
    <source>
        <strain evidence="13 14">BRL 01</strain>
    </source>
</reference>
<dbReference type="PANTHER" id="PTHR48446:SF1">
    <property type="entry name" value="DNA-DIRECTED RNA POLYMERASE SUBUNIT BETA' N-TERMINAL SECTION"/>
    <property type="match status" value="1"/>
</dbReference>
<sequence>MSKQDIENLSVHTLTSKDLYDLVSKTPMADGPLDRRLGVGNKKDTCLTCGENIINCVGHFGDIKLILPVFHIGLIKQTLNVLTCVCKTCGKVLLSESKKIFYKDKIRESLNKTEFVHIQRKIIIECRKMTNCVYCNSLNGTIKKGAGFKILHEVEVVELSNSDKEKISYRSTTESSGFDLGFVVENRSTINAKLRRDKKNLVKHIEEINPLIAYNIFSLVEESDFEFLGLEDSPEKFIIRNVVVPPACIRPSVGLTEKDSTNEDDITIKIAEIIHTNYTLRDSIEKGNPVNIINDDWDHLQLQCALLINSDLPQVNVQSQPIKGIIQRLKGKGGRFRCNLSGKRVDFSGRTVISPNPNLSIDQVDVPEYMAKILTIPEKVTKFNKNKLQKLVSNGPLNYPGANYILGKSFKKYLLYGNKNEELKEGEIVERHIMNGDIVLFNRQPSLHRMSIMAHYVNIHKNKTLRFNECVCAPYNADFDGDEMNIHVPQTIEAMAECIELMGVNENIVTPRHGEPLIAATQDFITALYMLTSKDTFFDRQKFGQLLSYFCQSRILIDPVIVKPVELFTGKQLLEAMIFDCLNEKRLINEIVLKAKNRSFIDKWHFNDGYVVFQRGRYLFGRIDKNIIGGESKKNSILYILLKIEKNSSSRMMYNITKVSSRYLGEMGFSIGIRDVLPSTILTEKKRNLLILDTINVKMS</sequence>
<evidence type="ECO:0000256" key="3">
    <source>
        <dbReference type="ARBA" id="ARBA00022478"/>
    </source>
</evidence>
<comment type="similarity">
    <text evidence="2 11">Belongs to the RNA polymerase beta' chain family.</text>
</comment>
<accession>T0MIA8</accession>
<dbReference type="GO" id="GO:0003899">
    <property type="term" value="F:DNA-directed RNA polymerase activity"/>
    <property type="evidence" value="ECO:0007669"/>
    <property type="project" value="UniProtKB-EC"/>
</dbReference>
<dbReference type="Gene3D" id="3.30.1490.180">
    <property type="entry name" value="RNA polymerase ii"/>
    <property type="match status" value="1"/>
</dbReference>
<dbReference type="EC" id="2.7.7.6" evidence="11"/>
<dbReference type="GO" id="GO:0003677">
    <property type="term" value="F:DNA binding"/>
    <property type="evidence" value="ECO:0007669"/>
    <property type="project" value="InterPro"/>
</dbReference>
<organism evidence="13 14">
    <name type="scientific">Vairimorpha apis BRL 01</name>
    <dbReference type="NCBI Taxonomy" id="1037528"/>
    <lineage>
        <taxon>Eukaryota</taxon>
        <taxon>Fungi</taxon>
        <taxon>Fungi incertae sedis</taxon>
        <taxon>Microsporidia</taxon>
        <taxon>Nosematidae</taxon>
        <taxon>Vairimorpha</taxon>
    </lineage>
</organism>
<dbReference type="SMART" id="SM00663">
    <property type="entry name" value="RPOLA_N"/>
    <property type="match status" value="1"/>
</dbReference>
<evidence type="ECO:0000256" key="11">
    <source>
        <dbReference type="RuleBase" id="RU004279"/>
    </source>
</evidence>